<evidence type="ECO:0000256" key="10">
    <source>
        <dbReference type="ARBA" id="ARBA00068717"/>
    </source>
</evidence>
<dbReference type="Proteomes" id="UP000887578">
    <property type="component" value="Unplaced"/>
</dbReference>
<dbReference type="AlphaFoldDB" id="A0A914QGS4"/>
<dbReference type="CDD" id="cd05339">
    <property type="entry name" value="17beta-HSDXI-like_SDR_c"/>
    <property type="match status" value="1"/>
</dbReference>
<evidence type="ECO:0000256" key="5">
    <source>
        <dbReference type="ARBA" id="ARBA00022989"/>
    </source>
</evidence>
<evidence type="ECO:0000256" key="1">
    <source>
        <dbReference type="ARBA" id="ARBA00004141"/>
    </source>
</evidence>
<evidence type="ECO:0000313" key="14">
    <source>
        <dbReference type="Proteomes" id="UP000887578"/>
    </source>
</evidence>
<keyword evidence="4" id="KW-0521">NADP</keyword>
<name>A0A914QGS4_9BILA</name>
<dbReference type="SMART" id="SM00822">
    <property type="entry name" value="PKS_KR"/>
    <property type="match status" value="1"/>
</dbReference>
<dbReference type="GO" id="GO:0052650">
    <property type="term" value="F:all-trans-retinol dehydrogenase (NADP+) activity"/>
    <property type="evidence" value="ECO:0007669"/>
    <property type="project" value="UniProtKB-ARBA"/>
</dbReference>
<dbReference type="PRINTS" id="PR00080">
    <property type="entry name" value="SDRFAMILY"/>
</dbReference>
<keyword evidence="7" id="KW-0443">Lipid metabolism</keyword>
<dbReference type="PROSITE" id="PS00061">
    <property type="entry name" value="ADH_SHORT"/>
    <property type="match status" value="1"/>
</dbReference>
<protein>
    <recommendedName>
        <fullName evidence="10">Short-chain dehydrogenase/reductase 3</fullName>
    </recommendedName>
    <alternativeName>
        <fullName evidence="11">Retinal short-chain dehydrogenase/reductase 1</fullName>
    </alternativeName>
</protein>
<evidence type="ECO:0000256" key="9">
    <source>
        <dbReference type="ARBA" id="ARBA00059620"/>
    </source>
</evidence>
<evidence type="ECO:0000256" key="8">
    <source>
        <dbReference type="ARBA" id="ARBA00023136"/>
    </source>
</evidence>
<dbReference type="PANTHER" id="PTHR24322:SF736">
    <property type="entry name" value="RETINOL DEHYDROGENASE 10"/>
    <property type="match status" value="1"/>
</dbReference>
<accession>A0A914QGS4</accession>
<dbReference type="WBParaSite" id="PDA_v2.g287.t1">
    <property type="protein sequence ID" value="PDA_v2.g287.t1"/>
    <property type="gene ID" value="PDA_v2.g287"/>
</dbReference>
<evidence type="ECO:0000313" key="15">
    <source>
        <dbReference type="WBParaSite" id="PDA_v2.g287.t1"/>
    </source>
</evidence>
<evidence type="ECO:0000256" key="11">
    <source>
        <dbReference type="ARBA" id="ARBA00082544"/>
    </source>
</evidence>
<dbReference type="InterPro" id="IPR020904">
    <property type="entry name" value="Sc_DH/Rdtase_CS"/>
</dbReference>
<dbReference type="GO" id="GO:0005811">
    <property type="term" value="C:lipid droplet"/>
    <property type="evidence" value="ECO:0007669"/>
    <property type="project" value="TreeGrafter"/>
</dbReference>
<dbReference type="SUPFAM" id="SSF51735">
    <property type="entry name" value="NAD(P)-binding Rossmann-fold domains"/>
    <property type="match status" value="1"/>
</dbReference>
<keyword evidence="14" id="KW-1185">Reference proteome</keyword>
<dbReference type="Gene3D" id="3.40.50.720">
    <property type="entry name" value="NAD(P)-binding Rossmann-like Domain"/>
    <property type="match status" value="1"/>
</dbReference>
<keyword evidence="3" id="KW-0812">Transmembrane</keyword>
<dbReference type="PANTHER" id="PTHR24322">
    <property type="entry name" value="PKSB"/>
    <property type="match status" value="1"/>
</dbReference>
<sequence>MWFIENSKNPFIEFFLWFWYVLESLGRAFYRNIFPSSWQSKEELKGKRALVTGAGGAIGRALALRLAKHGCNLVLWDVIESANTETARLCSKFDIKVRHDCLDITDRKAVYSVANDIFENFGTIDLLINNAGILNPNGFLSTEDEKIDRLIEVNAKANFWTVKAFLPKMLEQSFGHLVAISSVAGIIGAPGLSDYTASKFALFGFMEALQHELAANGNTDIEFTTVCPIFIRTPMIDKLKIARQIPILDTEYVADRVIEAIQLRQRVLMVFNFIYH</sequence>
<keyword evidence="5" id="KW-1133">Transmembrane helix</keyword>
<dbReference type="Pfam" id="PF00106">
    <property type="entry name" value="adh_short"/>
    <property type="match status" value="1"/>
</dbReference>
<comment type="similarity">
    <text evidence="2 12">Belongs to the short-chain dehydrogenases/reductases (SDR) family.</text>
</comment>
<dbReference type="FunFam" id="3.40.50.720:FF:000131">
    <property type="entry name" value="Short-chain dehydrogenase/reductase 3"/>
    <property type="match status" value="1"/>
</dbReference>
<feature type="domain" description="Ketoreductase" evidence="13">
    <location>
        <begin position="47"/>
        <end position="224"/>
    </location>
</feature>
<organism evidence="14 15">
    <name type="scientific">Panagrolaimus davidi</name>
    <dbReference type="NCBI Taxonomy" id="227884"/>
    <lineage>
        <taxon>Eukaryota</taxon>
        <taxon>Metazoa</taxon>
        <taxon>Ecdysozoa</taxon>
        <taxon>Nematoda</taxon>
        <taxon>Chromadorea</taxon>
        <taxon>Rhabditida</taxon>
        <taxon>Tylenchina</taxon>
        <taxon>Panagrolaimomorpha</taxon>
        <taxon>Panagrolaimoidea</taxon>
        <taxon>Panagrolaimidae</taxon>
        <taxon>Panagrolaimus</taxon>
    </lineage>
</organism>
<evidence type="ECO:0000256" key="3">
    <source>
        <dbReference type="ARBA" id="ARBA00022692"/>
    </source>
</evidence>
<proteinExistence type="inferred from homology"/>
<evidence type="ECO:0000256" key="6">
    <source>
        <dbReference type="ARBA" id="ARBA00023002"/>
    </source>
</evidence>
<dbReference type="InterPro" id="IPR002347">
    <property type="entry name" value="SDR_fam"/>
</dbReference>
<reference evidence="15" key="1">
    <citation type="submission" date="2022-11" db="UniProtKB">
        <authorList>
            <consortium name="WormBaseParasite"/>
        </authorList>
    </citation>
    <scope>IDENTIFICATION</scope>
</reference>
<dbReference type="InterPro" id="IPR057326">
    <property type="entry name" value="KR_dom"/>
</dbReference>
<evidence type="ECO:0000259" key="13">
    <source>
        <dbReference type="SMART" id="SM00822"/>
    </source>
</evidence>
<evidence type="ECO:0000256" key="12">
    <source>
        <dbReference type="RuleBase" id="RU000363"/>
    </source>
</evidence>
<evidence type="ECO:0000256" key="4">
    <source>
        <dbReference type="ARBA" id="ARBA00022857"/>
    </source>
</evidence>
<dbReference type="PRINTS" id="PR00081">
    <property type="entry name" value="GDHRDH"/>
</dbReference>
<dbReference type="GO" id="GO:0016020">
    <property type="term" value="C:membrane"/>
    <property type="evidence" value="ECO:0007669"/>
    <property type="project" value="UniProtKB-SubCell"/>
</dbReference>
<keyword evidence="6" id="KW-0560">Oxidoreductase</keyword>
<evidence type="ECO:0000256" key="2">
    <source>
        <dbReference type="ARBA" id="ARBA00006484"/>
    </source>
</evidence>
<comment type="subcellular location">
    <subcellularLocation>
        <location evidence="1">Membrane</location>
        <topology evidence="1">Multi-pass membrane protein</topology>
    </subcellularLocation>
</comment>
<keyword evidence="8" id="KW-0472">Membrane</keyword>
<dbReference type="InterPro" id="IPR036291">
    <property type="entry name" value="NAD(P)-bd_dom_sf"/>
</dbReference>
<evidence type="ECO:0000256" key="7">
    <source>
        <dbReference type="ARBA" id="ARBA00023098"/>
    </source>
</evidence>
<comment type="function">
    <text evidence="9">Catalyzes the reduction of all-trans-retinal to all-trans-retinol in the presence of NADPH.</text>
</comment>